<dbReference type="SUPFAM" id="SSF55797">
    <property type="entry name" value="PR-1-like"/>
    <property type="match status" value="1"/>
</dbReference>
<reference evidence="5" key="1">
    <citation type="submission" date="2017-03" db="EMBL/GenBank/DDBJ databases">
        <title>Genomes of endolithic fungi from Antarctica.</title>
        <authorList>
            <person name="Coleine C."/>
            <person name="Masonjones S."/>
            <person name="Stajich J.E."/>
        </authorList>
    </citation>
    <scope>NUCLEOTIDE SEQUENCE [LARGE SCALE GENOMIC DNA]</scope>
    <source>
        <strain evidence="5">CCFEE 5527</strain>
    </source>
</reference>
<dbReference type="SMART" id="SM00198">
    <property type="entry name" value="SCP"/>
    <property type="match status" value="1"/>
</dbReference>
<evidence type="ECO:0000313" key="4">
    <source>
        <dbReference type="EMBL" id="OQN99629.1"/>
    </source>
</evidence>
<gene>
    <name evidence="4" type="ORF">B0A48_14771</name>
</gene>
<dbReference type="EMBL" id="NAJO01000039">
    <property type="protein sequence ID" value="OQN99629.1"/>
    <property type="molecule type" value="Genomic_DNA"/>
</dbReference>
<evidence type="ECO:0000259" key="3">
    <source>
        <dbReference type="SMART" id="SM00198"/>
    </source>
</evidence>
<dbReference type="STRING" id="1507870.A0A1V8SKM3"/>
<keyword evidence="2" id="KW-0732">Signal</keyword>
<dbReference type="InParanoid" id="A0A1V8SKM3"/>
<feature type="chain" id="PRO_5012280277" description="SCP domain-containing protein" evidence="2">
    <location>
        <begin position="17"/>
        <end position="334"/>
    </location>
</feature>
<sequence>MRYALAAAALAAGVVAVPYNKRDIVTDVEVVYQTQYVTVTAGEEPATSAPASTAAPATTSATTKAHFGHHWPSSWIKPASTSTSVYVAPSSEPAPISSEAPSSTYVAPPPPSTTSTYVAPAPTSTYVAPPPPSTSVYVAPTTPAYSAPPASSAYSATPTDYAGKVVLHHNLHRANHSAPALEWSQTLADTAGKIAASCVYAHNVDMDNGGYGQNIAAGVKGDDITSVITDLFYNGEVGYYNNLYGQSQPDMTNFHLWGHFSQIVWKGTTSVGCATQDCTGKKWVDGDGNDLTAKHISPYFTVCNYQSPGNYANEYADNVGVSLKQDSIGPSYGL</sequence>
<evidence type="ECO:0000256" key="1">
    <source>
        <dbReference type="SAM" id="MobiDB-lite"/>
    </source>
</evidence>
<evidence type="ECO:0000256" key="2">
    <source>
        <dbReference type="SAM" id="SignalP"/>
    </source>
</evidence>
<accession>A0A1V8SKM3</accession>
<dbReference type="InterPro" id="IPR018244">
    <property type="entry name" value="Allrgn_V5/Tpx1_CS"/>
</dbReference>
<proteinExistence type="predicted"/>
<dbReference type="PROSITE" id="PS01009">
    <property type="entry name" value="CRISP_1"/>
    <property type="match status" value="1"/>
</dbReference>
<protein>
    <recommendedName>
        <fullName evidence="3">SCP domain-containing protein</fullName>
    </recommendedName>
</protein>
<feature type="compositionally biased region" description="Low complexity" evidence="1">
    <location>
        <begin position="88"/>
        <end position="103"/>
    </location>
</feature>
<dbReference type="Pfam" id="PF00188">
    <property type="entry name" value="CAP"/>
    <property type="match status" value="1"/>
</dbReference>
<dbReference type="Gene3D" id="3.40.33.10">
    <property type="entry name" value="CAP"/>
    <property type="match status" value="1"/>
</dbReference>
<evidence type="ECO:0000313" key="5">
    <source>
        <dbReference type="Proteomes" id="UP000192596"/>
    </source>
</evidence>
<name>A0A1V8SKM3_9PEZI</name>
<dbReference type="GO" id="GO:0005576">
    <property type="term" value="C:extracellular region"/>
    <property type="evidence" value="ECO:0007669"/>
    <property type="project" value="InterPro"/>
</dbReference>
<dbReference type="PANTHER" id="PTHR10334">
    <property type="entry name" value="CYSTEINE-RICH SECRETORY PROTEIN-RELATED"/>
    <property type="match status" value="1"/>
</dbReference>
<dbReference type="InterPro" id="IPR014044">
    <property type="entry name" value="CAP_dom"/>
</dbReference>
<feature type="region of interest" description="Disordered" evidence="1">
    <location>
        <begin position="87"/>
        <end position="108"/>
    </location>
</feature>
<feature type="domain" description="SCP" evidence="3">
    <location>
        <begin position="160"/>
        <end position="313"/>
    </location>
</feature>
<dbReference type="InterPro" id="IPR001283">
    <property type="entry name" value="CRISP-related"/>
</dbReference>
<keyword evidence="5" id="KW-1185">Reference proteome</keyword>
<comment type="caution">
    <text evidence="4">The sequence shown here is derived from an EMBL/GenBank/DDBJ whole genome shotgun (WGS) entry which is preliminary data.</text>
</comment>
<dbReference type="OrthoDB" id="337038at2759"/>
<organism evidence="4 5">
    <name type="scientific">Cryoendolithus antarcticus</name>
    <dbReference type="NCBI Taxonomy" id="1507870"/>
    <lineage>
        <taxon>Eukaryota</taxon>
        <taxon>Fungi</taxon>
        <taxon>Dikarya</taxon>
        <taxon>Ascomycota</taxon>
        <taxon>Pezizomycotina</taxon>
        <taxon>Dothideomycetes</taxon>
        <taxon>Dothideomycetidae</taxon>
        <taxon>Cladosporiales</taxon>
        <taxon>Cladosporiaceae</taxon>
        <taxon>Cryoendolithus</taxon>
    </lineage>
</organism>
<dbReference type="FunFam" id="3.40.33.10:FF:000018">
    <property type="entry name" value="SCP-like extracellular protein, putative"/>
    <property type="match status" value="1"/>
</dbReference>
<dbReference type="InterPro" id="IPR035940">
    <property type="entry name" value="CAP_sf"/>
</dbReference>
<dbReference type="CDD" id="cd05380">
    <property type="entry name" value="CAP_euk"/>
    <property type="match status" value="1"/>
</dbReference>
<dbReference type="AlphaFoldDB" id="A0A1V8SKM3"/>
<feature type="signal peptide" evidence="2">
    <location>
        <begin position="1"/>
        <end position="16"/>
    </location>
</feature>
<dbReference type="Proteomes" id="UP000192596">
    <property type="component" value="Unassembled WGS sequence"/>
</dbReference>